<sequence length="108" mass="12407">MFSIRHFVDYVTDGTNVYSKDRLFPVTPRVHPTKGFNQYFLRQDNGDVQFVSQKMIETLTIKLTRVNTRGKTVTHLPSGKVYVSMKEACDDNKISMGKLKSSKDFVIN</sequence>
<dbReference type="Proteomes" id="UP000247091">
    <property type="component" value="Segment"/>
</dbReference>
<evidence type="ECO:0000313" key="2">
    <source>
        <dbReference type="Proteomes" id="UP000247091"/>
    </source>
</evidence>
<organismHost>
    <name type="scientific">Chlorella</name>
    <dbReference type="NCBI Taxonomy" id="3071"/>
</organismHost>
<organism evidence="1 2">
    <name type="scientific">Paramecium bursaria Chlorella virus IL3A</name>
    <name type="common">PBCV-IL3A</name>
    <dbReference type="NCBI Taxonomy" id="46019"/>
    <lineage>
        <taxon>Viruses</taxon>
        <taxon>Varidnaviria</taxon>
        <taxon>Bamfordvirae</taxon>
        <taxon>Nucleocytoviricota</taxon>
        <taxon>Megaviricetes</taxon>
        <taxon>Algavirales</taxon>
        <taxon>Phycodnaviridae</taxon>
        <taxon>Chlorovirus</taxon>
        <taxon>Chlorovirus illinoense</taxon>
    </lineage>
</organism>
<dbReference type="EMBL" id="JX997169">
    <property type="protein sequence ID" value="AGE53835.1"/>
    <property type="molecule type" value="Genomic_DNA"/>
</dbReference>
<gene>
    <name evidence="1" type="primary">IL-3A_256L</name>
    <name evidence="1" type="ORF">PBCVIL3A_256L</name>
</gene>
<name>M1I5R2_PBCVI</name>
<evidence type="ECO:0000313" key="1">
    <source>
        <dbReference type="EMBL" id="AGE53835.1"/>
    </source>
</evidence>
<accession>M1I5R2</accession>
<proteinExistence type="predicted"/>
<protein>
    <submittedName>
        <fullName evidence="1">Uncharacterized protein</fullName>
    </submittedName>
</protein>
<reference evidence="1 2" key="1">
    <citation type="submission" date="2012-10" db="EMBL/GenBank/DDBJ databases">
        <title>Towards defining the chloroviruses: a genomic journey through a genus of large DNA viruses.</title>
        <authorList>
            <person name="Jeanniard A."/>
            <person name="Dunigan D.D."/>
            <person name="Gurnon J.R."/>
            <person name="Agarkova I."/>
            <person name="Kang M."/>
            <person name="Vitek J."/>
            <person name="Duncan G."/>
            <person name="McClung O.W."/>
            <person name="Larsen M."/>
            <person name="Claverie J.-M."/>
            <person name="Van Etten J.L."/>
            <person name="Blanc G."/>
        </authorList>
    </citation>
    <scope>NUCLEOTIDE SEQUENCE [LARGE SCALE GENOMIC DNA]</scope>
</reference>